<organism evidence="1 2">
    <name type="scientific">Sphingobacterium tenebrionis</name>
    <dbReference type="NCBI Taxonomy" id="3111775"/>
    <lineage>
        <taxon>Bacteria</taxon>
        <taxon>Pseudomonadati</taxon>
        <taxon>Bacteroidota</taxon>
        <taxon>Sphingobacteriia</taxon>
        <taxon>Sphingobacteriales</taxon>
        <taxon>Sphingobacteriaceae</taxon>
        <taxon>Sphingobacterium</taxon>
    </lineage>
</organism>
<protein>
    <submittedName>
        <fullName evidence="1">Uncharacterized protein</fullName>
    </submittedName>
</protein>
<proteinExistence type="predicted"/>
<accession>A0ABU8I8H8</accession>
<gene>
    <name evidence="1" type="ORF">VJ786_14015</name>
</gene>
<dbReference type="EMBL" id="JAYLLN010000040">
    <property type="protein sequence ID" value="MEI5986017.1"/>
    <property type="molecule type" value="Genomic_DNA"/>
</dbReference>
<reference evidence="1 2" key="1">
    <citation type="submission" date="2024-01" db="EMBL/GenBank/DDBJ databases">
        <title>Sphingobacterium tenebrionis sp. nov., a novel endophyte isolated from tenebrio molitor intestines.</title>
        <authorList>
            <person name="Zhang C."/>
        </authorList>
    </citation>
    <scope>NUCLEOTIDE SEQUENCE [LARGE SCALE GENOMIC DNA]</scope>
    <source>
        <strain evidence="1 2">PU5-4</strain>
    </source>
</reference>
<dbReference type="Proteomes" id="UP001363035">
    <property type="component" value="Unassembled WGS sequence"/>
</dbReference>
<keyword evidence="2" id="KW-1185">Reference proteome</keyword>
<evidence type="ECO:0000313" key="1">
    <source>
        <dbReference type="EMBL" id="MEI5986017.1"/>
    </source>
</evidence>
<dbReference type="RefSeq" id="WP_144038141.1">
    <property type="nucleotide sequence ID" value="NZ_JAYLLN010000040.1"/>
</dbReference>
<comment type="caution">
    <text evidence="1">The sequence shown here is derived from an EMBL/GenBank/DDBJ whole genome shotgun (WGS) entry which is preliminary data.</text>
</comment>
<name>A0ABU8I8H8_9SPHI</name>
<evidence type="ECO:0000313" key="2">
    <source>
        <dbReference type="Proteomes" id="UP001363035"/>
    </source>
</evidence>
<sequence length="147" mass="16835">MKTLSMISILICSIGLVFSTENYSSNLIKAASDKDVCSIMLQQLEKTNKTNLEKAYAGYYHCIWAKHAFNPMAKLSSFKKGRKLLDEAAEKEPKSVEIRLLRYAIQYNSPSFLGYKSSLTKDLEYVKQHKNNIKDKSLRIFLEKQGI</sequence>